<dbReference type="InterPro" id="IPR017896">
    <property type="entry name" value="4Fe4S_Fe-S-bd"/>
</dbReference>
<dbReference type="KEGG" id="vgu:HYG85_01630"/>
<dbReference type="CDD" id="cd03110">
    <property type="entry name" value="SIMIBI_bact_arch"/>
    <property type="match status" value="1"/>
</dbReference>
<dbReference type="Pfam" id="PF00037">
    <property type="entry name" value="Fer4"/>
    <property type="match status" value="1"/>
</dbReference>
<sequence>MQLVIISGKGGTGKTTIAASFAYLSENSIKCDCDVDASNLHIVLGGEDIKSEAYIGAKVAHVDGDKCTLCRACEDMCRYDAIKDGVVDELKCEGCAACTVVCDYDAIKMKDEVTGDTIITKTSKGILSRAQMIVGAEGSGKLVTDVRKNALSYGSKDDMYILDGTPGVGCAVMASVTGCDIALIIVEPSQSGLNDFKRVLSVVEFFEIKPLVCINKYDINEEVTKDISAYCEAKNIDLIGKIPFDTTVEKSINELKPIVLYENSMAAKEIKNIWKKLNDYTK</sequence>
<dbReference type="InterPro" id="IPR002586">
    <property type="entry name" value="CobQ/CobB/MinD/ParA_Nub-bd_dom"/>
</dbReference>
<evidence type="ECO:0000313" key="2">
    <source>
        <dbReference type="EMBL" id="QUH27683.1"/>
    </source>
</evidence>
<feature type="domain" description="4Fe-4S ferredoxin-type" evidence="1">
    <location>
        <begin position="83"/>
        <end position="112"/>
    </location>
</feature>
<feature type="domain" description="4Fe-4S ferredoxin-type" evidence="1">
    <location>
        <begin position="58"/>
        <end position="82"/>
    </location>
</feature>
<proteinExistence type="predicted"/>
<evidence type="ECO:0000259" key="1">
    <source>
        <dbReference type="PROSITE" id="PS51379"/>
    </source>
</evidence>
<dbReference type="SUPFAM" id="SSF52540">
    <property type="entry name" value="P-loop containing nucleoside triphosphate hydrolases"/>
    <property type="match status" value="1"/>
</dbReference>
<dbReference type="PANTHER" id="PTHR43534">
    <property type="entry name" value="MIND SUPERFAMILY P-LOOP ATPASE CONTAINING AN INSERTED FERREDOXIN DOMAIN"/>
    <property type="match status" value="1"/>
</dbReference>
<dbReference type="PANTHER" id="PTHR43534:SF1">
    <property type="entry name" value="4FE-4S CLUSTER CONTAINING PARA FAMILY ATPASE PROTEIN"/>
    <property type="match status" value="1"/>
</dbReference>
<dbReference type="Pfam" id="PF01656">
    <property type="entry name" value="CbiA"/>
    <property type="match status" value="1"/>
</dbReference>
<reference evidence="2 3" key="1">
    <citation type="submission" date="2020-07" db="EMBL/GenBank/DDBJ databases">
        <title>Vallitalea guaymasensis genome.</title>
        <authorList>
            <person name="Postec A."/>
        </authorList>
    </citation>
    <scope>NUCLEOTIDE SEQUENCE [LARGE SCALE GENOMIC DNA]</scope>
    <source>
        <strain evidence="2 3">Ra1766G1</strain>
    </source>
</reference>
<organism evidence="2 3">
    <name type="scientific">Vallitalea guaymasensis</name>
    <dbReference type="NCBI Taxonomy" id="1185412"/>
    <lineage>
        <taxon>Bacteria</taxon>
        <taxon>Bacillati</taxon>
        <taxon>Bacillota</taxon>
        <taxon>Clostridia</taxon>
        <taxon>Lachnospirales</taxon>
        <taxon>Vallitaleaceae</taxon>
        <taxon>Vallitalea</taxon>
    </lineage>
</organism>
<name>A0A8J8SAF4_9FIRM</name>
<dbReference type="EMBL" id="CP058561">
    <property type="protein sequence ID" value="QUH27683.1"/>
    <property type="molecule type" value="Genomic_DNA"/>
</dbReference>
<dbReference type="RefSeq" id="WP_212692003.1">
    <property type="nucleotide sequence ID" value="NZ_CP058561.1"/>
</dbReference>
<gene>
    <name evidence="2" type="ORF">HYG85_01630</name>
</gene>
<dbReference type="Gene3D" id="3.40.50.300">
    <property type="entry name" value="P-loop containing nucleotide triphosphate hydrolases"/>
    <property type="match status" value="1"/>
</dbReference>
<accession>A0A8J8SAF4</accession>
<evidence type="ECO:0000313" key="3">
    <source>
        <dbReference type="Proteomes" id="UP000677305"/>
    </source>
</evidence>
<dbReference type="PROSITE" id="PS51379">
    <property type="entry name" value="4FE4S_FER_2"/>
    <property type="match status" value="2"/>
</dbReference>
<dbReference type="InterPro" id="IPR027417">
    <property type="entry name" value="P-loop_NTPase"/>
</dbReference>
<keyword evidence="3" id="KW-1185">Reference proteome</keyword>
<dbReference type="AlphaFoldDB" id="A0A8J8SAF4"/>
<dbReference type="Proteomes" id="UP000677305">
    <property type="component" value="Chromosome"/>
</dbReference>
<dbReference type="Gene3D" id="3.30.70.20">
    <property type="match status" value="1"/>
</dbReference>
<protein>
    <submittedName>
        <fullName evidence="2">4Fe-4S binding protein</fullName>
    </submittedName>
</protein>